<dbReference type="EMBL" id="LR796268">
    <property type="protein sequence ID" value="CAB4132977.1"/>
    <property type="molecule type" value="Genomic_DNA"/>
</dbReference>
<sequence>MKKPVVNFDGEALFFKVPFQYEEYQEFADQDGQITLAYVHALNHPRLGKQNCRTSIVLKRYKNGNFDTLNTKYKKVLDK</sequence>
<gene>
    <name evidence="1" type="ORF">UFOVP249_69</name>
</gene>
<accession>A0A6J5LIR8</accession>
<evidence type="ECO:0000313" key="1">
    <source>
        <dbReference type="EMBL" id="CAB4132977.1"/>
    </source>
</evidence>
<protein>
    <submittedName>
        <fullName evidence="1">Uncharacterized protein</fullName>
    </submittedName>
</protein>
<name>A0A6J5LIR8_9CAUD</name>
<organism evidence="1">
    <name type="scientific">uncultured Caudovirales phage</name>
    <dbReference type="NCBI Taxonomy" id="2100421"/>
    <lineage>
        <taxon>Viruses</taxon>
        <taxon>Duplodnaviria</taxon>
        <taxon>Heunggongvirae</taxon>
        <taxon>Uroviricota</taxon>
        <taxon>Caudoviricetes</taxon>
        <taxon>Peduoviridae</taxon>
        <taxon>Maltschvirus</taxon>
        <taxon>Maltschvirus maltsch</taxon>
    </lineage>
</organism>
<reference evidence="1" key="1">
    <citation type="submission" date="2020-04" db="EMBL/GenBank/DDBJ databases">
        <authorList>
            <person name="Chiriac C."/>
            <person name="Salcher M."/>
            <person name="Ghai R."/>
            <person name="Kavagutti S V."/>
        </authorList>
    </citation>
    <scope>NUCLEOTIDE SEQUENCE</scope>
</reference>
<proteinExistence type="predicted"/>